<evidence type="ECO:0000259" key="1">
    <source>
        <dbReference type="Pfam" id="PF03205"/>
    </source>
</evidence>
<feature type="domain" description="Molybdopterin-guanine dinucleotide biosynthesis protein B (MobB)" evidence="1">
    <location>
        <begin position="5"/>
        <end position="129"/>
    </location>
</feature>
<dbReference type="Gene3D" id="3.40.50.300">
    <property type="entry name" value="P-loop containing nucleotide triphosphate hydrolases"/>
    <property type="match status" value="1"/>
</dbReference>
<organism evidence="2 3">
    <name type="scientific">Candidatus Gallilactobacillus intestinavium</name>
    <dbReference type="NCBI Taxonomy" id="2840838"/>
    <lineage>
        <taxon>Bacteria</taxon>
        <taxon>Bacillati</taxon>
        <taxon>Bacillota</taxon>
        <taxon>Bacilli</taxon>
        <taxon>Lactobacillales</taxon>
        <taxon>Lactobacillaceae</taxon>
        <taxon>Lactobacillaceae incertae sedis</taxon>
        <taxon>Candidatus Gallilactobacillus</taxon>
    </lineage>
</organism>
<dbReference type="InterPro" id="IPR027417">
    <property type="entry name" value="P-loop_NTPase"/>
</dbReference>
<dbReference type="EMBL" id="JADIMP010000017">
    <property type="protein sequence ID" value="MBO8440997.1"/>
    <property type="molecule type" value="Genomic_DNA"/>
</dbReference>
<dbReference type="PANTHER" id="PTHR40072">
    <property type="entry name" value="MOLYBDOPTERIN-GUANINE DINUCLEOTIDE BIOSYNTHESIS ADAPTER PROTEIN-RELATED"/>
    <property type="match status" value="1"/>
</dbReference>
<reference evidence="2" key="1">
    <citation type="submission" date="2020-10" db="EMBL/GenBank/DDBJ databases">
        <authorList>
            <person name="Gilroy R."/>
        </authorList>
    </citation>
    <scope>NUCLEOTIDE SEQUENCE</scope>
    <source>
        <strain evidence="2">C6-149</strain>
    </source>
</reference>
<dbReference type="GO" id="GO:0005525">
    <property type="term" value="F:GTP binding"/>
    <property type="evidence" value="ECO:0007669"/>
    <property type="project" value="InterPro"/>
</dbReference>
<protein>
    <submittedName>
        <fullName evidence="2">Molybdopterin-guanine dinucleotide biosynthesis protein B</fullName>
    </submittedName>
</protein>
<dbReference type="Pfam" id="PF03205">
    <property type="entry name" value="MobB"/>
    <property type="match status" value="1"/>
</dbReference>
<dbReference type="InterPro" id="IPR052539">
    <property type="entry name" value="MGD_biosynthesis_adapter"/>
</dbReference>
<dbReference type="Proteomes" id="UP000823614">
    <property type="component" value="Unassembled WGS sequence"/>
</dbReference>
<sequence>MATTIKIIGFKNSGKTTTINSFIKFAKNHNISTFTIKHDVHNGDMDQPNTDTHSFSDSGSDTVALINQTHLMIKQKITKCFNVNSLINDKYDLFLIEGFKDNDFKKIIMLTDLNKEPFQNMDNIITFASLNSNLCKKDPTIADFSTEIKRQNWFKNYWSNNEQNKRRTNTF</sequence>
<reference evidence="2" key="2">
    <citation type="journal article" date="2021" name="PeerJ">
        <title>Extensive microbial diversity within the chicken gut microbiome revealed by metagenomics and culture.</title>
        <authorList>
            <person name="Gilroy R."/>
            <person name="Ravi A."/>
            <person name="Getino M."/>
            <person name="Pursley I."/>
            <person name="Horton D.L."/>
            <person name="Alikhan N.F."/>
            <person name="Baker D."/>
            <person name="Gharbi K."/>
            <person name="Hall N."/>
            <person name="Watson M."/>
            <person name="Adriaenssens E.M."/>
            <person name="Foster-Nyarko E."/>
            <person name="Jarju S."/>
            <person name="Secka A."/>
            <person name="Antonio M."/>
            <person name="Oren A."/>
            <person name="Chaudhuri R.R."/>
            <person name="La Ragione R."/>
            <person name="Hildebrand F."/>
            <person name="Pallen M.J."/>
        </authorList>
    </citation>
    <scope>NUCLEOTIDE SEQUENCE</scope>
    <source>
        <strain evidence="2">C6-149</strain>
    </source>
</reference>
<evidence type="ECO:0000313" key="3">
    <source>
        <dbReference type="Proteomes" id="UP000823614"/>
    </source>
</evidence>
<name>A0A9D9E3Z7_9LACO</name>
<accession>A0A9D9E3Z7</accession>
<dbReference type="NCBIfam" id="TIGR00176">
    <property type="entry name" value="mobB"/>
    <property type="match status" value="1"/>
</dbReference>
<dbReference type="AlphaFoldDB" id="A0A9D9E3Z7"/>
<evidence type="ECO:0000313" key="2">
    <source>
        <dbReference type="EMBL" id="MBO8440997.1"/>
    </source>
</evidence>
<dbReference type="SUPFAM" id="SSF52540">
    <property type="entry name" value="P-loop containing nucleoside triphosphate hydrolases"/>
    <property type="match status" value="1"/>
</dbReference>
<proteinExistence type="predicted"/>
<comment type="caution">
    <text evidence="2">The sequence shown here is derived from an EMBL/GenBank/DDBJ whole genome shotgun (WGS) entry which is preliminary data.</text>
</comment>
<dbReference type="GO" id="GO:0006777">
    <property type="term" value="P:Mo-molybdopterin cofactor biosynthetic process"/>
    <property type="evidence" value="ECO:0007669"/>
    <property type="project" value="InterPro"/>
</dbReference>
<dbReference type="InterPro" id="IPR004435">
    <property type="entry name" value="MobB_dom"/>
</dbReference>
<dbReference type="PANTHER" id="PTHR40072:SF1">
    <property type="entry name" value="MOLYBDOPTERIN-GUANINE DINUCLEOTIDE BIOSYNTHESIS ADAPTER PROTEIN"/>
    <property type="match status" value="1"/>
</dbReference>
<gene>
    <name evidence="2" type="primary">mobB</name>
    <name evidence="2" type="ORF">IAA89_00895</name>
</gene>